<name>A0A4R6QGV1_9BURK</name>
<dbReference type="GO" id="GO:0030246">
    <property type="term" value="F:carbohydrate binding"/>
    <property type="evidence" value="ECO:0007669"/>
    <property type="project" value="InterPro"/>
</dbReference>
<dbReference type="FunCoup" id="A0A4R6QGV1">
    <property type="interactions" value="53"/>
</dbReference>
<accession>A0A4R6QGV1</accession>
<evidence type="ECO:0000313" key="1">
    <source>
        <dbReference type="EMBL" id="TDP61296.1"/>
    </source>
</evidence>
<dbReference type="SUPFAM" id="SSF74650">
    <property type="entry name" value="Galactose mutarotase-like"/>
    <property type="match status" value="1"/>
</dbReference>
<dbReference type="GO" id="GO:0016853">
    <property type="term" value="F:isomerase activity"/>
    <property type="evidence" value="ECO:0007669"/>
    <property type="project" value="InterPro"/>
</dbReference>
<dbReference type="AlphaFoldDB" id="A0A4R6QGV1"/>
<dbReference type="GO" id="GO:0005975">
    <property type="term" value="P:carbohydrate metabolic process"/>
    <property type="evidence" value="ECO:0007669"/>
    <property type="project" value="InterPro"/>
</dbReference>
<dbReference type="Gene3D" id="2.70.98.10">
    <property type="match status" value="1"/>
</dbReference>
<keyword evidence="2" id="KW-1185">Reference proteome</keyword>
<dbReference type="Proteomes" id="UP000295361">
    <property type="component" value="Unassembled WGS sequence"/>
</dbReference>
<dbReference type="EMBL" id="SNXS01000014">
    <property type="protein sequence ID" value="TDP61296.1"/>
    <property type="molecule type" value="Genomic_DNA"/>
</dbReference>
<evidence type="ECO:0000313" key="2">
    <source>
        <dbReference type="Proteomes" id="UP000295361"/>
    </source>
</evidence>
<dbReference type="InParanoid" id="A0A4R6QGV1"/>
<dbReference type="InterPro" id="IPR011013">
    <property type="entry name" value="Gal_mutarotase_sf_dom"/>
</dbReference>
<gene>
    <name evidence="1" type="ORF">DES47_11468</name>
</gene>
<organism evidence="1 2">
    <name type="scientific">Roseateles toxinivorans</name>
    <dbReference type="NCBI Taxonomy" id="270368"/>
    <lineage>
        <taxon>Bacteria</taxon>
        <taxon>Pseudomonadati</taxon>
        <taxon>Pseudomonadota</taxon>
        <taxon>Betaproteobacteria</taxon>
        <taxon>Burkholderiales</taxon>
        <taxon>Sphaerotilaceae</taxon>
        <taxon>Roseateles</taxon>
    </lineage>
</organism>
<dbReference type="InterPro" id="IPR008183">
    <property type="entry name" value="Aldose_1/G6P_1-epimerase"/>
</dbReference>
<protein>
    <submittedName>
        <fullName evidence="1">Aldose 1-epimerase</fullName>
    </submittedName>
</protein>
<comment type="caution">
    <text evidence="1">The sequence shown here is derived from an EMBL/GenBank/DDBJ whole genome shotgun (WGS) entry which is preliminary data.</text>
</comment>
<reference evidence="1 2" key="1">
    <citation type="submission" date="2019-03" db="EMBL/GenBank/DDBJ databases">
        <title>Genomic Encyclopedia of Type Strains, Phase IV (KMG-IV): sequencing the most valuable type-strain genomes for metagenomic binning, comparative biology and taxonomic classification.</title>
        <authorList>
            <person name="Goeker M."/>
        </authorList>
    </citation>
    <scope>NUCLEOTIDE SEQUENCE [LARGE SCALE GENOMIC DNA]</scope>
    <source>
        <strain evidence="1 2">DSM 16998</strain>
    </source>
</reference>
<dbReference type="InterPro" id="IPR014718">
    <property type="entry name" value="GH-type_carb-bd"/>
</dbReference>
<dbReference type="Pfam" id="PF01263">
    <property type="entry name" value="Aldose_epim"/>
    <property type="match status" value="1"/>
</dbReference>
<sequence>MPYGMGLHPWFVRESDTQIQFNSKSRWEPQAEQPPSFEMPLHCGDRNHFGEPQRLPSGLIDHAYAGWDGHARIRWPSRGLALEMRATDSSNHLVVYSPPQQATHGFVCLEPVTHRNGAHIAADPLVQGLVELRRGQHLELEVSLVVTSDLI</sequence>
<proteinExistence type="predicted"/>